<evidence type="ECO:0000313" key="2">
    <source>
        <dbReference type="Proteomes" id="UP001198806"/>
    </source>
</evidence>
<proteinExistence type="predicted"/>
<comment type="caution">
    <text evidence="1">The sequence shown here is derived from an EMBL/GenBank/DDBJ whole genome shotgun (WGS) entry which is preliminary data.</text>
</comment>
<protein>
    <submittedName>
        <fullName evidence="1">Uncharacterized protein</fullName>
    </submittedName>
</protein>
<reference evidence="1" key="1">
    <citation type="submission" date="2021-10" db="EMBL/GenBank/DDBJ databases">
        <title>Collection of gut derived symbiotic bacterial strains cultured from healthy donors.</title>
        <authorList>
            <person name="Lin H."/>
            <person name="Littmann E."/>
            <person name="Kohout C."/>
            <person name="Pamer E.G."/>
        </authorList>
    </citation>
    <scope>NUCLEOTIDE SEQUENCE</scope>
    <source>
        <strain evidence="1">DFI.2.94</strain>
    </source>
</reference>
<dbReference type="EMBL" id="JAJCNI010000267">
    <property type="protein sequence ID" value="MCB6520569.1"/>
    <property type="molecule type" value="Genomic_DNA"/>
</dbReference>
<organism evidence="1 2">
    <name type="scientific">Parabacteroides distasonis</name>
    <dbReference type="NCBI Taxonomy" id="823"/>
    <lineage>
        <taxon>Bacteria</taxon>
        <taxon>Pseudomonadati</taxon>
        <taxon>Bacteroidota</taxon>
        <taxon>Bacteroidia</taxon>
        <taxon>Bacteroidales</taxon>
        <taxon>Tannerellaceae</taxon>
        <taxon>Parabacteroides</taxon>
    </lineage>
</organism>
<feature type="non-terminal residue" evidence="1">
    <location>
        <position position="70"/>
    </location>
</feature>
<evidence type="ECO:0000313" key="1">
    <source>
        <dbReference type="EMBL" id="MCB6520569.1"/>
    </source>
</evidence>
<sequence length="70" mass="7527">HMELWKAAPGAKNDLGMPGYEKVTDISQLTSGTKYLITAKADDGTYYAVNPSAASSNFNHVAKVVEENIP</sequence>
<dbReference type="AlphaFoldDB" id="A0AAP2QBU7"/>
<name>A0AAP2QBU7_PARDI</name>
<feature type="non-terminal residue" evidence="1">
    <location>
        <position position="1"/>
    </location>
</feature>
<gene>
    <name evidence="1" type="ORF">LI194_22600</name>
</gene>
<dbReference type="Proteomes" id="UP001198806">
    <property type="component" value="Unassembled WGS sequence"/>
</dbReference>
<accession>A0AAP2QBU7</accession>
<dbReference type="RefSeq" id="WP_227170158.1">
    <property type="nucleotide sequence ID" value="NZ_JAJCNI010000267.1"/>
</dbReference>